<gene>
    <name evidence="1" type="ORF">TM448A01213_0021</name>
</gene>
<dbReference type="AlphaFoldDB" id="A0A6H1ZN99"/>
<organism evidence="1">
    <name type="scientific">viral metagenome</name>
    <dbReference type="NCBI Taxonomy" id="1070528"/>
    <lineage>
        <taxon>unclassified sequences</taxon>
        <taxon>metagenomes</taxon>
        <taxon>organismal metagenomes</taxon>
    </lineage>
</organism>
<reference evidence="1" key="1">
    <citation type="submission" date="2020-03" db="EMBL/GenBank/DDBJ databases">
        <title>The deep terrestrial virosphere.</title>
        <authorList>
            <person name="Holmfeldt K."/>
            <person name="Nilsson E."/>
            <person name="Simone D."/>
            <person name="Lopez-Fernandez M."/>
            <person name="Wu X."/>
            <person name="de Brujin I."/>
            <person name="Lundin D."/>
            <person name="Andersson A."/>
            <person name="Bertilsson S."/>
            <person name="Dopson M."/>
        </authorList>
    </citation>
    <scope>NUCLEOTIDE SEQUENCE</scope>
    <source>
        <strain evidence="1">TM448A01213</strain>
    </source>
</reference>
<evidence type="ECO:0000313" key="1">
    <source>
        <dbReference type="EMBL" id="QJA48988.1"/>
    </source>
</evidence>
<sequence length="90" mass="10355">MIAFARTRRRPEPALPAELQPGDFVVVFLRPANRRVSGVFVRLARDFGQRWYVIRETAGAVETWLSFQSITWPVRVLRVGTPQLIEESES</sequence>
<accession>A0A6H1ZN99</accession>
<name>A0A6H1ZN99_9ZZZZ</name>
<protein>
    <submittedName>
        <fullName evidence="1">Uncharacterized protein</fullName>
    </submittedName>
</protein>
<proteinExistence type="predicted"/>
<dbReference type="EMBL" id="MT144112">
    <property type="protein sequence ID" value="QJA48988.1"/>
    <property type="molecule type" value="Genomic_DNA"/>
</dbReference>